<gene>
    <name evidence="1" type="ORF">H8B09_22470</name>
</gene>
<sequence length="114" mass="12855">MFKMVIRGDDEIQGCIALEIKEDHIFVHLIESAPHNFKGKMFDLIGEHLLGFACKISEELGYEGAVAFQSKTGPKSLPLMRYYVGHRIRADHLGHGYMIIDGSSAKRLIMIYST</sequence>
<evidence type="ECO:0000313" key="2">
    <source>
        <dbReference type="Proteomes" id="UP000609346"/>
    </source>
</evidence>
<proteinExistence type="predicted"/>
<protein>
    <recommendedName>
        <fullName evidence="3">N-acetyltransferase domain-containing protein</fullName>
    </recommendedName>
</protein>
<evidence type="ECO:0008006" key="3">
    <source>
        <dbReference type="Google" id="ProtNLM"/>
    </source>
</evidence>
<organism evidence="1 2">
    <name type="scientific">Paenibacillus terricola</name>
    <dbReference type="NCBI Taxonomy" id="2763503"/>
    <lineage>
        <taxon>Bacteria</taxon>
        <taxon>Bacillati</taxon>
        <taxon>Bacillota</taxon>
        <taxon>Bacilli</taxon>
        <taxon>Bacillales</taxon>
        <taxon>Paenibacillaceae</taxon>
        <taxon>Paenibacillus</taxon>
    </lineage>
</organism>
<reference evidence="1 2" key="1">
    <citation type="submission" date="2020-09" db="EMBL/GenBank/DDBJ databases">
        <title>Paenibacillus sp. strain PR3 16S rRNA gene Genome sequencing and assembly.</title>
        <authorList>
            <person name="Kim J."/>
        </authorList>
    </citation>
    <scope>NUCLEOTIDE SEQUENCE [LARGE SCALE GENOMIC DNA]</scope>
    <source>
        <strain evidence="1 2">PR3</strain>
    </source>
</reference>
<accession>A0ABR8N115</accession>
<comment type="caution">
    <text evidence="1">The sequence shown here is derived from an EMBL/GenBank/DDBJ whole genome shotgun (WGS) entry which is preliminary data.</text>
</comment>
<dbReference type="Proteomes" id="UP000609346">
    <property type="component" value="Unassembled WGS sequence"/>
</dbReference>
<dbReference type="EMBL" id="JACXZA010000006">
    <property type="protein sequence ID" value="MBD3921550.1"/>
    <property type="molecule type" value="Genomic_DNA"/>
</dbReference>
<dbReference type="RefSeq" id="WP_191205846.1">
    <property type="nucleotide sequence ID" value="NZ_JACXZA010000006.1"/>
</dbReference>
<evidence type="ECO:0000313" key="1">
    <source>
        <dbReference type="EMBL" id="MBD3921550.1"/>
    </source>
</evidence>
<name>A0ABR8N115_9BACL</name>
<keyword evidence="2" id="KW-1185">Reference proteome</keyword>